<dbReference type="Proteomes" id="UP000439123">
    <property type="component" value="Unassembled WGS sequence"/>
</dbReference>
<sequence length="61" mass="6983">MILYSSRLDSHLVVAELSGQAMNPEGIIHSRWALCYRYCSDISLLFRDCFILAFHHIPGQS</sequence>
<protein>
    <submittedName>
        <fullName evidence="1">Uncharacterized protein</fullName>
    </submittedName>
</protein>
<reference evidence="1 2" key="1">
    <citation type="submission" date="2019-10" db="EMBL/GenBank/DDBJ databases">
        <authorList>
            <person name="Karimi E."/>
        </authorList>
    </citation>
    <scope>NUCLEOTIDE SEQUENCE [LARGE SCALE GENOMIC DNA]</scope>
    <source>
        <strain evidence="1">Aeromonas sp. 8C</strain>
    </source>
</reference>
<dbReference type="AlphaFoldDB" id="A0A653L411"/>
<evidence type="ECO:0000313" key="2">
    <source>
        <dbReference type="Proteomes" id="UP000439123"/>
    </source>
</evidence>
<dbReference type="EMBL" id="CABWLC010000013">
    <property type="protein sequence ID" value="VXA86405.1"/>
    <property type="molecule type" value="Genomic_DNA"/>
</dbReference>
<gene>
    <name evidence="1" type="ORF">AERO8C_200064</name>
</gene>
<proteinExistence type="predicted"/>
<evidence type="ECO:0000313" key="1">
    <source>
        <dbReference type="EMBL" id="VXA86405.1"/>
    </source>
</evidence>
<name>A0A653L411_AERVE</name>
<organism evidence="1 2">
    <name type="scientific">Aeromonas veronii</name>
    <dbReference type="NCBI Taxonomy" id="654"/>
    <lineage>
        <taxon>Bacteria</taxon>
        <taxon>Pseudomonadati</taxon>
        <taxon>Pseudomonadota</taxon>
        <taxon>Gammaproteobacteria</taxon>
        <taxon>Aeromonadales</taxon>
        <taxon>Aeromonadaceae</taxon>
        <taxon>Aeromonas</taxon>
    </lineage>
</organism>
<accession>A0A653L411</accession>